<proteinExistence type="predicted"/>
<protein>
    <submittedName>
        <fullName evidence="1">Uncharacterized protein</fullName>
    </submittedName>
</protein>
<reference evidence="1" key="1">
    <citation type="submission" date="2021-05" db="EMBL/GenBank/DDBJ databases">
        <authorList>
            <person name="Pan Q."/>
            <person name="Jouanno E."/>
            <person name="Zahm M."/>
            <person name="Klopp C."/>
            <person name="Cabau C."/>
            <person name="Louis A."/>
            <person name="Berthelot C."/>
            <person name="Parey E."/>
            <person name="Roest Crollius H."/>
            <person name="Montfort J."/>
            <person name="Robinson-Rechavi M."/>
            <person name="Bouchez O."/>
            <person name="Lampietro C."/>
            <person name="Lopez Roques C."/>
            <person name="Donnadieu C."/>
            <person name="Postlethwait J."/>
            <person name="Bobe J."/>
            <person name="Dillon D."/>
            <person name="Chandos A."/>
            <person name="von Hippel F."/>
            <person name="Guiguen Y."/>
        </authorList>
    </citation>
    <scope>NUCLEOTIDE SEQUENCE</scope>
    <source>
        <strain evidence="1">YG-Jan2019</strain>
    </source>
</reference>
<dbReference type="EMBL" id="CM055761">
    <property type="protein sequence ID" value="KAJ7986672.1"/>
    <property type="molecule type" value="Genomic_DNA"/>
</dbReference>
<accession>A0ACC2F5U2</accession>
<keyword evidence="2" id="KW-1185">Reference proteome</keyword>
<comment type="caution">
    <text evidence="1">The sequence shown here is derived from an EMBL/GenBank/DDBJ whole genome shotgun (WGS) entry which is preliminary data.</text>
</comment>
<gene>
    <name evidence="1" type="ORF">DPEC_G00342310</name>
</gene>
<evidence type="ECO:0000313" key="1">
    <source>
        <dbReference type="EMBL" id="KAJ7986672.1"/>
    </source>
</evidence>
<dbReference type="Proteomes" id="UP001157502">
    <property type="component" value="Chromosome 34"/>
</dbReference>
<name>A0ACC2F5U2_DALPE</name>
<sequence length="100" mass="11078">MNCRSSPASDSPAVMCPLGWINRVFVGTRIAEIQALTDKDDWRYVDSSINPADVLTRGKKLSDLARPNCWTTGPLFLQKPENCWPVAPDVAHHLSQTALN</sequence>
<organism evidence="1 2">
    <name type="scientific">Dallia pectoralis</name>
    <name type="common">Alaska blackfish</name>
    <dbReference type="NCBI Taxonomy" id="75939"/>
    <lineage>
        <taxon>Eukaryota</taxon>
        <taxon>Metazoa</taxon>
        <taxon>Chordata</taxon>
        <taxon>Craniata</taxon>
        <taxon>Vertebrata</taxon>
        <taxon>Euteleostomi</taxon>
        <taxon>Actinopterygii</taxon>
        <taxon>Neopterygii</taxon>
        <taxon>Teleostei</taxon>
        <taxon>Protacanthopterygii</taxon>
        <taxon>Esociformes</taxon>
        <taxon>Umbridae</taxon>
        <taxon>Dallia</taxon>
    </lineage>
</organism>
<evidence type="ECO:0000313" key="2">
    <source>
        <dbReference type="Proteomes" id="UP001157502"/>
    </source>
</evidence>